<organism evidence="4">
    <name type="scientific">Xenopus tropicalis</name>
    <name type="common">Western clawed frog</name>
    <name type="synonym">Silurana tropicalis</name>
    <dbReference type="NCBI Taxonomy" id="8364"/>
    <lineage>
        <taxon>Eukaryota</taxon>
        <taxon>Metazoa</taxon>
        <taxon>Chordata</taxon>
        <taxon>Craniata</taxon>
        <taxon>Vertebrata</taxon>
        <taxon>Euteleostomi</taxon>
        <taxon>Amphibia</taxon>
        <taxon>Batrachia</taxon>
        <taxon>Anura</taxon>
        <taxon>Pipoidea</taxon>
        <taxon>Pipidae</taxon>
        <taxon>Xenopodinae</taxon>
        <taxon>Xenopus</taxon>
        <taxon>Silurana</taxon>
    </lineage>
</organism>
<evidence type="ECO:0000256" key="1">
    <source>
        <dbReference type="ARBA" id="ARBA00023054"/>
    </source>
</evidence>
<evidence type="ECO:0000313" key="6">
    <source>
        <dbReference type="RefSeq" id="XP_031749126.1"/>
    </source>
</evidence>
<dbReference type="GeneID" id="108645141"/>
<dbReference type="RefSeq" id="XP_031749126.1">
    <property type="nucleotide sequence ID" value="XM_031893266.1"/>
</dbReference>
<dbReference type="AlphaFoldDB" id="A0A803JVZ7"/>
<sequence length="393" mass="45098">MESDILDYSLSELDDVDKDFESDWIGNGESPYEMDQVHGTAPEVPLAGDRLDSEGQRTVITESMSVTESDEEKLQLLNKNTELRRLNAELMKLNQQWDEIYRSTTQNLQHTARALQSEAHSLRQHIDKLSVKLEHEQHKREFYESSLLQEMKRNQKLQEDVRRLERALHYKVLSQQQPGPHSAASISRAHSQSDLSSATHTAFMPPHPTYKRSPSQPEDKIGQVSKSHKPARNTQSTSNISRGHNSLGLSLEITDTEQDVNQLKDQLKALKCQTEIYAADYKTEHSDRERMKTENNKLRQKEKEMREQMLILQEQLKVYEDDFRKERSDKQVLQRLLKTRGSARDPVLVHRCNTGSQAKGALSGDTVSGTRGNRREQRGADGEGQQSQYCIGY</sequence>
<proteinExistence type="predicted"/>
<dbReference type="AGR" id="Xenbase:XB-GENE-29090351"/>
<feature type="compositionally biased region" description="Polar residues" evidence="3">
    <location>
        <begin position="173"/>
        <end position="200"/>
    </location>
</feature>
<accession>A0A803JVZ7</accession>
<evidence type="ECO:0000313" key="7">
    <source>
        <dbReference type="Xenbase" id="XB-GENE-29090351"/>
    </source>
</evidence>
<dbReference type="Ensembl" id="ENSXETT00000113029">
    <property type="protein sequence ID" value="ENSXETP00000112201"/>
    <property type="gene ID" value="ENSXETG00000048664"/>
</dbReference>
<dbReference type="PANTHER" id="PTHR31882">
    <property type="entry name" value="TNFAIP3-INTERACTING PROTEIN COILED COIL FAMILY MEMBER"/>
    <property type="match status" value="1"/>
</dbReference>
<keyword evidence="5" id="KW-1185">Reference proteome</keyword>
<evidence type="ECO:0000313" key="5">
    <source>
        <dbReference type="Proteomes" id="UP000008143"/>
    </source>
</evidence>
<gene>
    <name evidence="4 6 7" type="primary">LOC108645141</name>
</gene>
<reference evidence="4" key="1">
    <citation type="journal article" date="2010" name="Science">
        <title>The genome of the Western clawed frog Xenopus tropicalis.</title>
        <authorList>
            <person name="Hellsten U."/>
            <person name="Harland R.M."/>
            <person name="Gilchrist M.J."/>
            <person name="Hendrix D."/>
            <person name="Jurka J."/>
            <person name="Kapitonov V."/>
            <person name="Ovcharenko I."/>
            <person name="Putnam N.H."/>
            <person name="Shu S."/>
            <person name="Taher L."/>
            <person name="Blitz I.L."/>
            <person name="Blumberg B."/>
            <person name="Dichmann D.S."/>
            <person name="Dubchak I."/>
            <person name="Amaya E."/>
            <person name="Detter J.C."/>
            <person name="Fletcher R."/>
            <person name="Gerhard D.S."/>
            <person name="Goodstein D."/>
            <person name="Graves T."/>
            <person name="Grigoriev I.V."/>
            <person name="Grimwood J."/>
            <person name="Kawashima T."/>
            <person name="Lindquist E."/>
            <person name="Lucas S.M."/>
            <person name="Mead P.E."/>
            <person name="Mitros T."/>
            <person name="Ogino H."/>
            <person name="Ohta Y."/>
            <person name="Poliakov A.V."/>
            <person name="Pollet N."/>
            <person name="Robert J."/>
            <person name="Salamov A."/>
            <person name="Sater A.K."/>
            <person name="Schmutz J."/>
            <person name="Terry A."/>
            <person name="Vize P.D."/>
            <person name="Warren W.C."/>
            <person name="Wells D."/>
            <person name="Wills A."/>
            <person name="Wilson R.K."/>
            <person name="Zimmerman L.B."/>
            <person name="Zorn A.M."/>
            <person name="Grainger R."/>
            <person name="Grammer T."/>
            <person name="Khokha M.K."/>
            <person name="Richardson P.M."/>
            <person name="Rokhsar D.S."/>
        </authorList>
    </citation>
    <scope>NUCLEOTIDE SEQUENCE [LARGE SCALE GENOMIC DNA]</scope>
    <source>
        <strain evidence="4">Nigerian</strain>
    </source>
</reference>
<protein>
    <submittedName>
        <fullName evidence="4">Uncharacterized LOC108645141</fullName>
    </submittedName>
    <submittedName>
        <fullName evidence="6">Uncharacterized protein LOC108645141</fullName>
    </submittedName>
</protein>
<keyword evidence="1 2" id="KW-0175">Coiled coil</keyword>
<feature type="coiled-coil region" evidence="2">
    <location>
        <begin position="253"/>
        <end position="322"/>
    </location>
</feature>
<feature type="region of interest" description="Disordered" evidence="3">
    <location>
        <begin position="356"/>
        <end position="387"/>
    </location>
</feature>
<dbReference type="GO" id="GO:0043122">
    <property type="term" value="P:regulation of canonical NF-kappaB signal transduction"/>
    <property type="evidence" value="ECO:0007669"/>
    <property type="project" value="UniProtKB-ARBA"/>
</dbReference>
<evidence type="ECO:0000313" key="4">
    <source>
        <dbReference type="Ensembl" id="ENSXETP00000112201"/>
    </source>
</evidence>
<dbReference type="Xenbase" id="XB-GENE-29090351">
    <property type="gene designation" value="LOC108645141"/>
</dbReference>
<dbReference type="PANTHER" id="PTHR31882:SF9">
    <property type="entry name" value="SI:CH211-153B23.7"/>
    <property type="match status" value="1"/>
</dbReference>
<feature type="coiled-coil region" evidence="2">
    <location>
        <begin position="69"/>
        <end position="167"/>
    </location>
</feature>
<dbReference type="GO" id="GO:0071222">
    <property type="term" value="P:cellular response to lipopolysaccharide"/>
    <property type="evidence" value="ECO:0000318"/>
    <property type="project" value="GO_Central"/>
</dbReference>
<evidence type="ECO:0000256" key="3">
    <source>
        <dbReference type="SAM" id="MobiDB-lite"/>
    </source>
</evidence>
<dbReference type="GO" id="GO:0005737">
    <property type="term" value="C:cytoplasm"/>
    <property type="evidence" value="ECO:0007669"/>
    <property type="project" value="UniProtKB-ARBA"/>
</dbReference>
<dbReference type="KEGG" id="xtr:108645141"/>
<feature type="compositionally biased region" description="Polar residues" evidence="3">
    <location>
        <begin position="232"/>
        <end position="245"/>
    </location>
</feature>
<dbReference type="GO" id="GO:0006357">
    <property type="term" value="P:regulation of transcription by RNA polymerase II"/>
    <property type="evidence" value="ECO:0000318"/>
    <property type="project" value="GO_Central"/>
</dbReference>
<name>A0A803JVZ7_XENTR</name>
<evidence type="ECO:0000256" key="2">
    <source>
        <dbReference type="SAM" id="Coils"/>
    </source>
</evidence>
<dbReference type="GeneTree" id="ENSGT01120000272280"/>
<reference evidence="6" key="3">
    <citation type="submission" date="2025-04" db="UniProtKB">
        <authorList>
            <consortium name="RefSeq"/>
        </authorList>
    </citation>
    <scope>IDENTIFICATION</scope>
    <source>
        <strain evidence="6">Nigerian</strain>
        <tissue evidence="6">Liver and blood</tissue>
    </source>
</reference>
<feature type="region of interest" description="Disordered" evidence="3">
    <location>
        <begin position="173"/>
        <end position="245"/>
    </location>
</feature>
<dbReference type="Proteomes" id="UP000008143">
    <property type="component" value="Chromosome 9"/>
</dbReference>
<dbReference type="OMA" id="KKQHHPL"/>
<dbReference type="OrthoDB" id="5969558at2759"/>
<dbReference type="Gene3D" id="1.20.5.990">
    <property type="entry name" value="Nemo cc2-lz domain - 1d5 darpin complex"/>
    <property type="match status" value="2"/>
</dbReference>
<reference evidence="4" key="2">
    <citation type="submission" date="2021-03" db="UniProtKB">
        <authorList>
            <consortium name="Ensembl"/>
        </authorList>
    </citation>
    <scope>IDENTIFICATION</scope>
</reference>